<dbReference type="Proteomes" id="UP000259026">
    <property type="component" value="Segment"/>
</dbReference>
<accession>A0A385EC66</accession>
<protein>
    <submittedName>
        <fullName evidence="1">Uncharacterized protein</fullName>
    </submittedName>
</protein>
<sequence length="271" mass="30431">MTSRDMISYAYQPAMIKPYLLDAVFRRVQSGESFSPLDLSKAYRDADTAAMREAIKATWGEEATLKAYENGASLADISRIMLALRQSGAIVQDFTAAKGRVLWKLDIYHANVLTIQNRLAHARVMLEATPADAKIPAQDFNALEPHVIAHAEKYGVMEPFSYDTARTPQESYFREINATLAQVDAPRRPRGFFGRIASTVKDYVGETIETLTFRLTGKADLPVTEIMKASPEDKLRWANLHAPGEDVPIENRKNYYRPNLRPSIILRIPVG</sequence>
<gene>
    <name evidence="1" type="ORF">CcrPW_gp056</name>
</gene>
<dbReference type="EMBL" id="MH588545">
    <property type="protein sequence ID" value="AXQ68595.1"/>
    <property type="molecule type" value="Genomic_DNA"/>
</dbReference>
<reference evidence="2" key="1">
    <citation type="submission" date="2018-07" db="EMBL/GenBank/DDBJ databases">
        <title>Giant CbK-like Caulobacter bacteriophages have genetically divergent genomes.</title>
        <authorList>
            <person name="Wilson K.M."/>
            <person name="Ely B."/>
        </authorList>
    </citation>
    <scope>NUCLEOTIDE SEQUENCE [LARGE SCALE GENOMIC DNA]</scope>
</reference>
<reference evidence="1 2" key="2">
    <citation type="submission" date="2018-09" db="EMBL/GenBank/DDBJ databases">
        <title>Giant CbK-like Caulobacter bacteriophages have genetically divergent genomes.</title>
        <authorList>
            <person name="Wilson K."/>
            <person name="Ely B."/>
        </authorList>
    </citation>
    <scope>NUCLEOTIDE SEQUENCE [LARGE SCALE GENOMIC DNA]</scope>
</reference>
<keyword evidence="2" id="KW-1185">Reference proteome</keyword>
<evidence type="ECO:0000313" key="1">
    <source>
        <dbReference type="EMBL" id="AXQ68595.1"/>
    </source>
</evidence>
<organism evidence="1 2">
    <name type="scientific">Caulobacter phage CcrPW</name>
    <dbReference type="NCBI Taxonomy" id="2283271"/>
    <lineage>
        <taxon>Viruses</taxon>
        <taxon>Duplodnaviria</taxon>
        <taxon>Heunggongvirae</taxon>
        <taxon>Uroviricota</taxon>
        <taxon>Caudoviricetes</taxon>
        <taxon>Jeanschmidtviridae</taxon>
        <taxon>Colossusvirus</taxon>
        <taxon>Colossusvirus PW</taxon>
    </lineage>
</organism>
<evidence type="ECO:0000313" key="2">
    <source>
        <dbReference type="Proteomes" id="UP000259026"/>
    </source>
</evidence>
<proteinExistence type="predicted"/>
<name>A0A385EC66_9CAUD</name>